<feature type="chain" id="PRO_5039059427" description="Tyrosine-protein kinase ephrin type A/B receptor-like domain-containing protein" evidence="1">
    <location>
        <begin position="22"/>
        <end position="288"/>
    </location>
</feature>
<organism evidence="2 3">
    <name type="scientific">Candidatus Enterousia avicola</name>
    <dbReference type="NCBI Taxonomy" id="2840787"/>
    <lineage>
        <taxon>Bacteria</taxon>
        <taxon>Pseudomonadati</taxon>
        <taxon>Pseudomonadota</taxon>
        <taxon>Alphaproteobacteria</taxon>
        <taxon>Candidatus Enterousia</taxon>
    </lineage>
</organism>
<dbReference type="AlphaFoldDB" id="A0A9D1MSU2"/>
<dbReference type="SMART" id="SM01411">
    <property type="entry name" value="Ephrin_rec_like"/>
    <property type="match status" value="2"/>
</dbReference>
<evidence type="ECO:0000313" key="2">
    <source>
        <dbReference type="EMBL" id="HIU65474.1"/>
    </source>
</evidence>
<comment type="caution">
    <text evidence="2">The sequence shown here is derived from an EMBL/GenBank/DDBJ whole genome shotgun (WGS) entry which is preliminary data.</text>
</comment>
<sequence length="288" mass="30759">MGKTKPVRLLFLLFCLYPNIALPCTLAPGCPSGFDYSNAIRLGKNCTGFTYRYYPGSDFCIETCGSCDTKNGYMLVSSTCNVEESYCPGITDDQSISLPGRIPSNVCSTFTAYTCEYSYCTSGKYGNPGAGIPCVSCPANSDSPDRTTSITGCICNTGYYGNIRDENSVCSKCPANSMVPIHRQGTSVKDCECYSGYYGVITSDSSVCTKCPANSTSTAGSQTIADCKCNKGYYKVGNTCERCPSIGNVYGTTETSGATSINQCYIPSNTSITDTIGTFNFVSVCNYE</sequence>
<protein>
    <recommendedName>
        <fullName evidence="4">Tyrosine-protein kinase ephrin type A/B receptor-like domain-containing protein</fullName>
    </recommendedName>
</protein>
<reference evidence="2" key="1">
    <citation type="submission" date="2020-10" db="EMBL/GenBank/DDBJ databases">
        <authorList>
            <person name="Gilroy R."/>
        </authorList>
    </citation>
    <scope>NUCLEOTIDE SEQUENCE</scope>
    <source>
        <strain evidence="2">CHK136-897</strain>
    </source>
</reference>
<gene>
    <name evidence="2" type="ORF">IAC63_02425</name>
</gene>
<dbReference type="EMBL" id="DVNO01000019">
    <property type="protein sequence ID" value="HIU65474.1"/>
    <property type="molecule type" value="Genomic_DNA"/>
</dbReference>
<evidence type="ECO:0008006" key="4">
    <source>
        <dbReference type="Google" id="ProtNLM"/>
    </source>
</evidence>
<dbReference type="Proteomes" id="UP000824142">
    <property type="component" value="Unassembled WGS sequence"/>
</dbReference>
<reference evidence="2" key="2">
    <citation type="journal article" date="2021" name="PeerJ">
        <title>Extensive microbial diversity within the chicken gut microbiome revealed by metagenomics and culture.</title>
        <authorList>
            <person name="Gilroy R."/>
            <person name="Ravi A."/>
            <person name="Getino M."/>
            <person name="Pursley I."/>
            <person name="Horton D.L."/>
            <person name="Alikhan N.F."/>
            <person name="Baker D."/>
            <person name="Gharbi K."/>
            <person name="Hall N."/>
            <person name="Watson M."/>
            <person name="Adriaenssens E.M."/>
            <person name="Foster-Nyarko E."/>
            <person name="Jarju S."/>
            <person name="Secka A."/>
            <person name="Antonio M."/>
            <person name="Oren A."/>
            <person name="Chaudhuri R.R."/>
            <person name="La Ragione R."/>
            <person name="Hildebrand F."/>
            <person name="Pallen M.J."/>
        </authorList>
    </citation>
    <scope>NUCLEOTIDE SEQUENCE</scope>
    <source>
        <strain evidence="2">CHK136-897</strain>
    </source>
</reference>
<name>A0A9D1MSU2_9PROT</name>
<keyword evidence="1" id="KW-0732">Signal</keyword>
<accession>A0A9D1MSU2</accession>
<evidence type="ECO:0000313" key="3">
    <source>
        <dbReference type="Proteomes" id="UP000824142"/>
    </source>
</evidence>
<evidence type="ECO:0000256" key="1">
    <source>
        <dbReference type="SAM" id="SignalP"/>
    </source>
</evidence>
<feature type="signal peptide" evidence="1">
    <location>
        <begin position="1"/>
        <end position="21"/>
    </location>
</feature>
<proteinExistence type="predicted"/>